<evidence type="ECO:0000313" key="7">
    <source>
        <dbReference type="Proteomes" id="UP000034595"/>
    </source>
</evidence>
<dbReference type="InterPro" id="IPR036870">
    <property type="entry name" value="Ribosomal_bS18_sf"/>
</dbReference>
<dbReference type="GO" id="GO:0022627">
    <property type="term" value="C:cytosolic small ribosomal subunit"/>
    <property type="evidence" value="ECO:0007669"/>
    <property type="project" value="TreeGrafter"/>
</dbReference>
<protein>
    <recommendedName>
        <fullName evidence="4">Small ribosomal subunit protein bS18</fullName>
    </recommendedName>
</protein>
<comment type="function">
    <text evidence="4">Binds as a heterodimer with protein bS6 to the central domain of the 16S rRNA, where it helps stabilize the platform of the 30S subunit.</text>
</comment>
<dbReference type="NCBIfam" id="TIGR00165">
    <property type="entry name" value="S18"/>
    <property type="match status" value="1"/>
</dbReference>
<dbReference type="PRINTS" id="PR00974">
    <property type="entry name" value="RIBOSOMALS18"/>
</dbReference>
<comment type="similarity">
    <text evidence="1 4 5">Belongs to the bacterial ribosomal protein bS18 family.</text>
</comment>
<comment type="subunit">
    <text evidence="4">Part of the 30S ribosomal subunit. Forms a tight heterodimer with protein bS6.</text>
</comment>
<dbReference type="GO" id="GO:0070181">
    <property type="term" value="F:small ribosomal subunit rRNA binding"/>
    <property type="evidence" value="ECO:0007669"/>
    <property type="project" value="TreeGrafter"/>
</dbReference>
<keyword evidence="2 4" id="KW-0689">Ribosomal protein</keyword>
<evidence type="ECO:0000256" key="1">
    <source>
        <dbReference type="ARBA" id="ARBA00005589"/>
    </source>
</evidence>
<comment type="caution">
    <text evidence="6">The sequence shown here is derived from an EMBL/GenBank/DDBJ whole genome shotgun (WGS) entry which is preliminary data.</text>
</comment>
<dbReference type="HAMAP" id="MF_00270">
    <property type="entry name" value="Ribosomal_bS18"/>
    <property type="match status" value="1"/>
</dbReference>
<dbReference type="Proteomes" id="UP000034595">
    <property type="component" value="Unassembled WGS sequence"/>
</dbReference>
<evidence type="ECO:0000256" key="5">
    <source>
        <dbReference type="RuleBase" id="RU003910"/>
    </source>
</evidence>
<name>A0A0G1MLZ0_9BACT</name>
<keyword evidence="4" id="KW-0694">RNA-binding</keyword>
<dbReference type="PANTHER" id="PTHR13479">
    <property type="entry name" value="30S RIBOSOMAL PROTEIN S18"/>
    <property type="match status" value="1"/>
</dbReference>
<dbReference type="PANTHER" id="PTHR13479:SF40">
    <property type="entry name" value="SMALL RIBOSOMAL SUBUNIT PROTEIN BS18M"/>
    <property type="match status" value="1"/>
</dbReference>
<proteinExistence type="inferred from homology"/>
<dbReference type="GO" id="GO:0003735">
    <property type="term" value="F:structural constituent of ribosome"/>
    <property type="evidence" value="ECO:0007669"/>
    <property type="project" value="InterPro"/>
</dbReference>
<evidence type="ECO:0000313" key="6">
    <source>
        <dbReference type="EMBL" id="KKT81827.1"/>
    </source>
</evidence>
<gene>
    <name evidence="4" type="primary">rpsR</name>
    <name evidence="6" type="ORF">UW78_C0005G0046</name>
</gene>
<evidence type="ECO:0000256" key="2">
    <source>
        <dbReference type="ARBA" id="ARBA00022980"/>
    </source>
</evidence>
<dbReference type="InterPro" id="IPR001648">
    <property type="entry name" value="Ribosomal_bS18"/>
</dbReference>
<evidence type="ECO:0000256" key="3">
    <source>
        <dbReference type="ARBA" id="ARBA00023274"/>
    </source>
</evidence>
<dbReference type="SUPFAM" id="SSF46911">
    <property type="entry name" value="Ribosomal protein S18"/>
    <property type="match status" value="1"/>
</dbReference>
<keyword evidence="4" id="KW-0699">rRNA-binding</keyword>
<dbReference type="Pfam" id="PF01084">
    <property type="entry name" value="Ribosomal_S18"/>
    <property type="match status" value="1"/>
</dbReference>
<dbReference type="GO" id="GO:0006412">
    <property type="term" value="P:translation"/>
    <property type="evidence" value="ECO:0007669"/>
    <property type="project" value="UniProtKB-UniRule"/>
</dbReference>
<sequence length="66" mass="7566">MTQCYFSANNVKLIDYKDSEILKKYINPHGRMIASKHTGVCAKHQRQLANAVKRARFMALLPFVAK</sequence>
<dbReference type="AlphaFoldDB" id="A0A0G1MLZ0"/>
<evidence type="ECO:0000256" key="4">
    <source>
        <dbReference type="HAMAP-Rule" id="MF_00270"/>
    </source>
</evidence>
<keyword evidence="3 4" id="KW-0687">Ribonucleoprotein</keyword>
<organism evidence="6 7">
    <name type="scientific">Candidatus Azambacteria bacterium GW2011_GWA1_44_9</name>
    <dbReference type="NCBI Taxonomy" id="1618610"/>
    <lineage>
        <taxon>Bacteria</taxon>
        <taxon>Candidatus Azamiibacteriota</taxon>
    </lineage>
</organism>
<dbReference type="EMBL" id="LCJQ01000005">
    <property type="protein sequence ID" value="KKT81827.1"/>
    <property type="molecule type" value="Genomic_DNA"/>
</dbReference>
<reference evidence="6 7" key="1">
    <citation type="journal article" date="2015" name="Nature">
        <title>rRNA introns, odd ribosomes, and small enigmatic genomes across a large radiation of phyla.</title>
        <authorList>
            <person name="Brown C.T."/>
            <person name="Hug L.A."/>
            <person name="Thomas B.C."/>
            <person name="Sharon I."/>
            <person name="Castelle C.J."/>
            <person name="Singh A."/>
            <person name="Wilkins M.J."/>
            <person name="Williams K.H."/>
            <person name="Banfield J.F."/>
        </authorList>
    </citation>
    <scope>NUCLEOTIDE SEQUENCE [LARGE SCALE GENOMIC DNA]</scope>
</reference>
<accession>A0A0G1MLZ0</accession>
<dbReference type="Gene3D" id="4.10.640.10">
    <property type="entry name" value="Ribosomal protein S18"/>
    <property type="match status" value="1"/>
</dbReference>